<keyword evidence="2 5" id="KW-0479">Metal-binding</keyword>
<evidence type="ECO:0000256" key="3">
    <source>
        <dbReference type="ARBA" id="ARBA00023002"/>
    </source>
</evidence>
<dbReference type="eggNOG" id="COG3670">
    <property type="taxonomic scope" value="Bacteria"/>
</dbReference>
<feature type="binding site" evidence="5">
    <location>
        <position position="480"/>
    </location>
    <ligand>
        <name>Fe cation</name>
        <dbReference type="ChEBI" id="CHEBI:24875"/>
        <note>catalytic</note>
    </ligand>
</feature>
<dbReference type="RefSeq" id="WP_011446449.1">
    <property type="nucleotide sequence ID" value="NC_007794.1"/>
</dbReference>
<dbReference type="KEGG" id="nar:Saro_2809"/>
<comment type="similarity">
    <text evidence="1 6">Belongs to the carotenoid oxygenase family.</text>
</comment>
<evidence type="ECO:0000256" key="1">
    <source>
        <dbReference type="ARBA" id="ARBA00006787"/>
    </source>
</evidence>
<evidence type="ECO:0000256" key="2">
    <source>
        <dbReference type="ARBA" id="ARBA00022723"/>
    </source>
</evidence>
<protein>
    <recommendedName>
        <fullName evidence="6">Dioxygenase</fullName>
        <ecNumber evidence="6">1.13.11.-</ecNumber>
    </recommendedName>
</protein>
<evidence type="ECO:0000313" key="8">
    <source>
        <dbReference type="Proteomes" id="UP000009134"/>
    </source>
</evidence>
<feature type="binding site" evidence="5">
    <location>
        <position position="284"/>
    </location>
    <ligand>
        <name>Fe cation</name>
        <dbReference type="ChEBI" id="CHEBI:24875"/>
        <note>catalytic</note>
    </ligand>
</feature>
<dbReference type="Proteomes" id="UP000009134">
    <property type="component" value="Chromosome"/>
</dbReference>
<proteinExistence type="inferred from homology"/>
<keyword evidence="6" id="KW-0223">Dioxygenase</keyword>
<evidence type="ECO:0000256" key="5">
    <source>
        <dbReference type="PIRSR" id="PIRSR604294-1"/>
    </source>
</evidence>
<gene>
    <name evidence="7" type="ordered locus">Saro_2809</name>
</gene>
<name>Q2G4H8_NOVAD</name>
<dbReference type="Pfam" id="PF03055">
    <property type="entry name" value="RPE65"/>
    <property type="match status" value="1"/>
</dbReference>
<organism evidence="7 8">
    <name type="scientific">Novosphingobium aromaticivorans (strain ATCC 700278 / DSM 12444 / CCUG 56034 / CIP 105152 / NBRC 16084 / F199)</name>
    <dbReference type="NCBI Taxonomy" id="279238"/>
    <lineage>
        <taxon>Bacteria</taxon>
        <taxon>Pseudomonadati</taxon>
        <taxon>Pseudomonadota</taxon>
        <taxon>Alphaproteobacteria</taxon>
        <taxon>Sphingomonadales</taxon>
        <taxon>Sphingomonadaceae</taxon>
        <taxon>Novosphingobium</taxon>
    </lineage>
</organism>
<dbReference type="PANTHER" id="PTHR10543:SF89">
    <property type="entry name" value="CAROTENOID 9,10(9',10')-CLEAVAGE DIOXYGENASE 1"/>
    <property type="match status" value="1"/>
</dbReference>
<dbReference type="InterPro" id="IPR004294">
    <property type="entry name" value="Carotenoid_Oase"/>
</dbReference>
<feature type="binding site" evidence="5">
    <location>
        <position position="219"/>
    </location>
    <ligand>
        <name>Fe cation</name>
        <dbReference type="ChEBI" id="CHEBI:24875"/>
        <note>catalytic</note>
    </ligand>
</feature>
<keyword evidence="3 6" id="KW-0560">Oxidoreductase</keyword>
<sequence>MGAFPQTIYFTGANAPVGEEPDLRGLKVEGDLPAEVRGSFYRAIPDPAFPPRFENDHTLSGDGMVSRLSFNGDGTADFIQKYVETARYKAEKAAGKALFGKYRNPFTDDPEVQGVDRTVANTTPVWHAGRMLMAKEDGRPYRVDPRTLATIGSYDFGGALKSETMTAHVRIDAGTGELFFYGYEADGQASTKVAYCIVGPDGELKREQWFDAPYCAMMHDFTISENYALFPIYPTTADLDRLKAGGEHWHHQPELDSWLGVMPRYGDVSEIKWFKGPKGCHSYHMMNAWEDADGMLHFDACLNNTNAFAFIREPSGIHMGPQDIKGALTRWTVDPRADGGDVVETVIGPPGDFPVIPAKLQGRPYKTGWMLSMNPELQGPPLFAGPVGVSFNLLLRLDGMDTPAPQVTGALALPPMAGFNEPVHVPAADPAKDGWLVFLVDQQVGDNQFVHEAWVVDAGNIGAGAVAKVHIPTRLRPQVHGWWVPQAQLDALEGSAA</sequence>
<evidence type="ECO:0000256" key="4">
    <source>
        <dbReference type="ARBA" id="ARBA00023004"/>
    </source>
</evidence>
<dbReference type="EC" id="1.13.11.-" evidence="6"/>
<dbReference type="STRING" id="279238.Saro_2809"/>
<dbReference type="EMBL" id="CP000248">
    <property type="protein sequence ID" value="ABD27245.1"/>
    <property type="molecule type" value="Genomic_DNA"/>
</dbReference>
<dbReference type="HOGENOM" id="CLU_016472_6_2_5"/>
<keyword evidence="8" id="KW-1185">Reference proteome</keyword>
<evidence type="ECO:0000313" key="7">
    <source>
        <dbReference type="EMBL" id="ABD27245.1"/>
    </source>
</evidence>
<dbReference type="GO" id="GO:0046872">
    <property type="term" value="F:metal ion binding"/>
    <property type="evidence" value="ECO:0007669"/>
    <property type="project" value="UniProtKB-KW"/>
</dbReference>
<comment type="cofactor">
    <cofactor evidence="5 6">
        <name>Fe(2+)</name>
        <dbReference type="ChEBI" id="CHEBI:29033"/>
    </cofactor>
    <text evidence="5 6">Binds 1 Fe(2+) ion per subunit.</text>
</comment>
<evidence type="ECO:0000256" key="6">
    <source>
        <dbReference type="RuleBase" id="RU364048"/>
    </source>
</evidence>
<dbReference type="GO" id="GO:0010436">
    <property type="term" value="F:carotenoid dioxygenase activity"/>
    <property type="evidence" value="ECO:0007669"/>
    <property type="project" value="TreeGrafter"/>
</dbReference>
<dbReference type="PANTHER" id="PTHR10543">
    <property type="entry name" value="BETA-CAROTENE DIOXYGENASE"/>
    <property type="match status" value="1"/>
</dbReference>
<feature type="binding site" evidence="5">
    <location>
        <position position="168"/>
    </location>
    <ligand>
        <name>Fe cation</name>
        <dbReference type="ChEBI" id="CHEBI:24875"/>
        <note>catalytic</note>
    </ligand>
</feature>
<dbReference type="GO" id="GO:0016121">
    <property type="term" value="P:carotene catabolic process"/>
    <property type="evidence" value="ECO:0007669"/>
    <property type="project" value="TreeGrafter"/>
</dbReference>
<keyword evidence="4 5" id="KW-0408">Iron</keyword>
<dbReference type="SMR" id="Q2G4H8"/>
<accession>Q2G4H8</accession>
<dbReference type="AlphaFoldDB" id="Q2G4H8"/>
<reference evidence="8" key="1">
    <citation type="submission" date="2006-01" db="EMBL/GenBank/DDBJ databases">
        <title>Complete sequence of Novosphingobium aromaticivorans DSM 12444.</title>
        <authorList>
            <consortium name="US DOE Joint Genome Institute"/>
            <person name="Copeland A."/>
            <person name="Lucas S."/>
            <person name="Lapidus A."/>
            <person name="Barry K."/>
            <person name="Detter J.C."/>
            <person name="Glavina T."/>
            <person name="Hammon N."/>
            <person name="Israni S."/>
            <person name="Pitluck S."/>
            <person name="Chain P."/>
            <person name="Malfatti S."/>
            <person name="Shin M."/>
            <person name="Vergez L."/>
            <person name="Schmutz J."/>
            <person name="Larimer F."/>
            <person name="Land M."/>
            <person name="Kyrpides N."/>
            <person name="Ivanova N."/>
            <person name="Fredrickson J."/>
            <person name="Balkwill D."/>
            <person name="Romine M.F."/>
            <person name="Richardson P."/>
        </authorList>
    </citation>
    <scope>NUCLEOTIDE SEQUENCE [LARGE SCALE GENOMIC DNA]</scope>
    <source>
        <strain evidence="8">ATCC 700278 / DSM 12444 / CCUG 56034 / CIP 105152 / NBRC 16084 / F199</strain>
    </source>
</reference>